<keyword evidence="4" id="KW-0520">NAD</keyword>
<dbReference type="EC" id="2.7.7.1" evidence="4 5"/>
<dbReference type="RefSeq" id="WP_112094018.1">
    <property type="nucleotide sequence ID" value="NZ_QLOE01000005.1"/>
</dbReference>
<dbReference type="GO" id="GO:0005737">
    <property type="term" value="C:cytoplasm"/>
    <property type="evidence" value="ECO:0007669"/>
    <property type="project" value="UniProtKB-SubCell"/>
</dbReference>
<dbReference type="InterPro" id="IPR006418">
    <property type="entry name" value="NMN_Atrans_arc"/>
</dbReference>
<evidence type="ECO:0000256" key="5">
    <source>
        <dbReference type="NCBIfam" id="TIGR01527"/>
    </source>
</evidence>
<evidence type="ECO:0000256" key="3">
    <source>
        <dbReference type="ARBA" id="ARBA00022695"/>
    </source>
</evidence>
<comment type="caution">
    <text evidence="7">The sequence shown here is derived from an EMBL/GenBank/DDBJ whole genome shotgun (WGS) entry which is preliminary data.</text>
</comment>
<comment type="pathway">
    <text evidence="4">Cofactor biosynthesis; NAD(+) biosynthesis; NAD(+) from nicotinamide D-ribonucleotide: step 1/1.</text>
</comment>
<keyword evidence="4" id="KW-0662">Pyridine nucleotide biosynthesis</keyword>
<evidence type="ECO:0000313" key="8">
    <source>
        <dbReference type="Proteomes" id="UP000249782"/>
    </source>
</evidence>
<name>A0A328PCV4_9EURY</name>
<reference evidence="7 8" key="1">
    <citation type="submission" date="2018-06" db="EMBL/GenBank/DDBJ databases">
        <title>Draft genome sequence of hyperthermophilic methanogen Methanothermobacter tenebrarum sp. MCM-B 1447.</title>
        <authorList>
            <person name="Pore S.D."/>
            <person name="Dagar S."/>
            <person name="Dhakephalkar P.K."/>
        </authorList>
    </citation>
    <scope>NUCLEOTIDE SEQUENCE [LARGE SCALE GENOMIC DNA]</scope>
    <source>
        <strain evidence="7 8">MCM B 1447</strain>
    </source>
</reference>
<dbReference type="Gene3D" id="3.40.50.620">
    <property type="entry name" value="HUPs"/>
    <property type="match status" value="1"/>
</dbReference>
<dbReference type="EMBL" id="QLOE01000005">
    <property type="protein sequence ID" value="RAO79041.1"/>
    <property type="molecule type" value="Genomic_DNA"/>
</dbReference>
<dbReference type="GO" id="GO:0005524">
    <property type="term" value="F:ATP binding"/>
    <property type="evidence" value="ECO:0007669"/>
    <property type="project" value="UniProtKB-KW"/>
</dbReference>
<dbReference type="GO" id="GO:0009435">
    <property type="term" value="P:NAD+ biosynthetic process"/>
    <property type="evidence" value="ECO:0007669"/>
    <property type="project" value="UniProtKB-UniRule"/>
</dbReference>
<keyword evidence="4" id="KW-0067">ATP-binding</keyword>
<dbReference type="CDD" id="cd02166">
    <property type="entry name" value="NMNAT_Archaea"/>
    <property type="match status" value="1"/>
</dbReference>
<evidence type="ECO:0000313" key="7">
    <source>
        <dbReference type="EMBL" id="RAO79041.1"/>
    </source>
</evidence>
<dbReference type="Proteomes" id="UP000249782">
    <property type="component" value="Unassembled WGS sequence"/>
</dbReference>
<dbReference type="PANTHER" id="PTHR21342">
    <property type="entry name" value="PHOSPHOPANTETHEINE ADENYLYLTRANSFERASE"/>
    <property type="match status" value="1"/>
</dbReference>
<dbReference type="OrthoDB" id="264480at2157"/>
<feature type="domain" description="Cytidyltransferase-like" evidence="6">
    <location>
        <begin position="4"/>
        <end position="135"/>
    </location>
</feature>
<keyword evidence="4" id="KW-0547">Nucleotide-binding</keyword>
<comment type="subcellular location">
    <subcellularLocation>
        <location evidence="4">Cytoplasm</location>
    </subcellularLocation>
</comment>
<dbReference type="SUPFAM" id="SSF52374">
    <property type="entry name" value="Nucleotidylyl transferase"/>
    <property type="match status" value="1"/>
</dbReference>
<keyword evidence="3 4" id="KW-0548">Nucleotidyltransferase</keyword>
<dbReference type="HAMAP" id="MF_00243">
    <property type="entry name" value="NMN_adenylyltr"/>
    <property type="match status" value="1"/>
</dbReference>
<gene>
    <name evidence="7" type="ORF">DPC56_05225</name>
</gene>
<dbReference type="InterPro" id="IPR004821">
    <property type="entry name" value="Cyt_trans-like"/>
</dbReference>
<evidence type="ECO:0000256" key="4">
    <source>
        <dbReference type="HAMAP-Rule" id="MF_00243"/>
    </source>
</evidence>
<dbReference type="UniPathway" id="UPA00253">
    <property type="reaction ID" value="UER00600"/>
</dbReference>
<comment type="catalytic activity">
    <reaction evidence="4">
        <text>beta-nicotinamide D-ribonucleotide + ATP + H(+) = diphosphate + NAD(+)</text>
        <dbReference type="Rhea" id="RHEA:21360"/>
        <dbReference type="ChEBI" id="CHEBI:14649"/>
        <dbReference type="ChEBI" id="CHEBI:15378"/>
        <dbReference type="ChEBI" id="CHEBI:30616"/>
        <dbReference type="ChEBI" id="CHEBI:33019"/>
        <dbReference type="ChEBI" id="CHEBI:57540"/>
        <dbReference type="EC" id="2.7.7.1"/>
    </reaction>
</comment>
<accession>A0A328PCV4</accession>
<keyword evidence="4" id="KW-0963">Cytoplasm</keyword>
<dbReference type="InterPro" id="IPR014729">
    <property type="entry name" value="Rossmann-like_a/b/a_fold"/>
</dbReference>
<dbReference type="PANTHER" id="PTHR21342:SF0">
    <property type="entry name" value="BIFUNCTIONAL NMN ADENYLYLTRANSFERASE_NUDIX HYDROLASE"/>
    <property type="match status" value="1"/>
</dbReference>
<dbReference type="NCBIfam" id="NF002243">
    <property type="entry name" value="PRK01153.1"/>
    <property type="match status" value="1"/>
</dbReference>
<dbReference type="NCBIfam" id="TIGR01527">
    <property type="entry name" value="arch_NMN_Atrans"/>
    <property type="match status" value="1"/>
</dbReference>
<keyword evidence="2 4" id="KW-0808">Transferase</keyword>
<sequence length="186" mass="21115">MRGLLVGRMQPFHQGHLEVIKRILEEVDELIICIGSAQLSHSLRDPFTAGERIMMVTKALSENGIPASRYYVIPVQDIECNAVWVAHIEMLTPPFDKVYSGNPLVQRLFQEAGYQVTAPPLYSREKYSGTTVRERMLTDSDWESLVPGAVAEVIKEIKGVERLKHLSRKELSEVLEDACEDHNRQI</sequence>
<dbReference type="Pfam" id="PF01467">
    <property type="entry name" value="CTP_transf_like"/>
    <property type="match status" value="1"/>
</dbReference>
<evidence type="ECO:0000256" key="1">
    <source>
        <dbReference type="ARBA" id="ARBA00010124"/>
    </source>
</evidence>
<proteinExistence type="inferred from homology"/>
<dbReference type="NCBIfam" id="TIGR00125">
    <property type="entry name" value="cyt_tran_rel"/>
    <property type="match status" value="1"/>
</dbReference>
<dbReference type="AlphaFoldDB" id="A0A328PCV4"/>
<comment type="similarity">
    <text evidence="1 4">Belongs to the archaeal NMN adenylyltransferase family.</text>
</comment>
<organism evidence="7 8">
    <name type="scientific">Methanothermobacter tenebrarum</name>
    <dbReference type="NCBI Taxonomy" id="680118"/>
    <lineage>
        <taxon>Archaea</taxon>
        <taxon>Methanobacteriati</taxon>
        <taxon>Methanobacteriota</taxon>
        <taxon>Methanomada group</taxon>
        <taxon>Methanobacteria</taxon>
        <taxon>Methanobacteriales</taxon>
        <taxon>Methanobacteriaceae</taxon>
        <taxon>Methanothermobacter</taxon>
    </lineage>
</organism>
<evidence type="ECO:0000259" key="6">
    <source>
        <dbReference type="Pfam" id="PF01467"/>
    </source>
</evidence>
<protein>
    <recommendedName>
        <fullName evidence="4 5">Nicotinamide-nucleotide adenylyltransferase</fullName>
        <ecNumber evidence="4 5">2.7.7.1</ecNumber>
    </recommendedName>
    <alternativeName>
        <fullName evidence="4">NAD(+) diphosphorylase</fullName>
    </alternativeName>
    <alternativeName>
        <fullName evidence="4">NAD(+) pyrophosphorylase</fullName>
    </alternativeName>
    <alternativeName>
        <fullName evidence="4">NMN adenylyltransferase</fullName>
    </alternativeName>
</protein>
<evidence type="ECO:0000256" key="2">
    <source>
        <dbReference type="ARBA" id="ARBA00022679"/>
    </source>
</evidence>
<keyword evidence="8" id="KW-1185">Reference proteome</keyword>
<dbReference type="GO" id="GO:0000309">
    <property type="term" value="F:nicotinamide-nucleotide adenylyltransferase activity"/>
    <property type="evidence" value="ECO:0007669"/>
    <property type="project" value="UniProtKB-UniRule"/>
</dbReference>